<protein>
    <submittedName>
        <fullName evidence="2">Histone deacetylase</fullName>
    </submittedName>
</protein>
<proteinExistence type="predicted"/>
<gene>
    <name evidence="2" type="ORF">ACH4WX_02990</name>
</gene>
<dbReference type="Proteomes" id="UP001611263">
    <property type="component" value="Unassembled WGS sequence"/>
</dbReference>
<evidence type="ECO:0000313" key="2">
    <source>
        <dbReference type="EMBL" id="MFI1459671.1"/>
    </source>
</evidence>
<accession>A0ABW7TF71</accession>
<name>A0ABW7TF71_9NOCA</name>
<sequence length="239" mass="25766">MAGNSIPVARPRCDTEDTGPPELVWYAAYGSNADPDRLTCYLVGDTPDGAMTTPGTVSSADGSDRPPVRGCRDSTPPARSIGIVLPGVLYFATESAIWTGGRAFYDPATPAETPARAYLLTRAQFSDVAAQEMYRPPGTDLDLTEALRTGRSRFGPGRYETLVCPGSYEGVPIVTCTADRRWRDLPGNPPAPAYLRRIAIGLRAAHHWSDTDTAAYLATRPGAAGYWTPRMVAELLRDD</sequence>
<dbReference type="Gene3D" id="3.10.490.10">
    <property type="entry name" value="Gamma-glutamyl cyclotransferase-like"/>
    <property type="match status" value="1"/>
</dbReference>
<reference evidence="2 3" key="1">
    <citation type="submission" date="2024-10" db="EMBL/GenBank/DDBJ databases">
        <title>The Natural Products Discovery Center: Release of the First 8490 Sequenced Strains for Exploring Actinobacteria Biosynthetic Diversity.</title>
        <authorList>
            <person name="Kalkreuter E."/>
            <person name="Kautsar S.A."/>
            <person name="Yang D."/>
            <person name="Bader C.D."/>
            <person name="Teijaro C.N."/>
            <person name="Fluegel L."/>
            <person name="Davis C.M."/>
            <person name="Simpson J.R."/>
            <person name="Lauterbach L."/>
            <person name="Steele A.D."/>
            <person name="Gui C."/>
            <person name="Meng S."/>
            <person name="Li G."/>
            <person name="Viehrig K."/>
            <person name="Ye F."/>
            <person name="Su P."/>
            <person name="Kiefer A.F."/>
            <person name="Nichols A."/>
            <person name="Cepeda A.J."/>
            <person name="Yan W."/>
            <person name="Fan B."/>
            <person name="Jiang Y."/>
            <person name="Adhikari A."/>
            <person name="Zheng C.-J."/>
            <person name="Schuster L."/>
            <person name="Cowan T.M."/>
            <person name="Smanski M.J."/>
            <person name="Chevrette M.G."/>
            <person name="De Carvalho L.P.S."/>
            <person name="Shen B."/>
        </authorList>
    </citation>
    <scope>NUCLEOTIDE SEQUENCE [LARGE SCALE GENOMIC DNA]</scope>
    <source>
        <strain evidence="2 3">NPDC020568</strain>
    </source>
</reference>
<evidence type="ECO:0000313" key="3">
    <source>
        <dbReference type="Proteomes" id="UP001611263"/>
    </source>
</evidence>
<dbReference type="GeneID" id="93506083"/>
<dbReference type="RefSeq" id="WP_033241484.1">
    <property type="nucleotide sequence ID" value="NZ_JBIRUQ010000001.1"/>
</dbReference>
<comment type="caution">
    <text evidence="2">The sequence shown here is derived from an EMBL/GenBank/DDBJ whole genome shotgun (WGS) entry which is preliminary data.</text>
</comment>
<feature type="compositionally biased region" description="Basic and acidic residues" evidence="1">
    <location>
        <begin position="62"/>
        <end position="72"/>
    </location>
</feature>
<organism evidence="2 3">
    <name type="scientific">Nocardia carnea</name>
    <dbReference type="NCBI Taxonomy" id="37328"/>
    <lineage>
        <taxon>Bacteria</taxon>
        <taxon>Bacillati</taxon>
        <taxon>Actinomycetota</taxon>
        <taxon>Actinomycetes</taxon>
        <taxon>Mycobacteriales</taxon>
        <taxon>Nocardiaceae</taxon>
        <taxon>Nocardia</taxon>
    </lineage>
</organism>
<keyword evidence="3" id="KW-1185">Reference proteome</keyword>
<feature type="region of interest" description="Disordered" evidence="1">
    <location>
        <begin position="51"/>
        <end position="75"/>
    </location>
</feature>
<evidence type="ECO:0000256" key="1">
    <source>
        <dbReference type="SAM" id="MobiDB-lite"/>
    </source>
</evidence>
<dbReference type="EMBL" id="JBIRUQ010000001">
    <property type="protein sequence ID" value="MFI1459671.1"/>
    <property type="molecule type" value="Genomic_DNA"/>
</dbReference>